<feature type="transmembrane region" description="Helical" evidence="1">
    <location>
        <begin position="12"/>
        <end position="35"/>
    </location>
</feature>
<keyword evidence="1" id="KW-0472">Membrane</keyword>
<evidence type="ECO:0000313" key="3">
    <source>
        <dbReference type="Proteomes" id="UP000765802"/>
    </source>
</evidence>
<keyword evidence="1" id="KW-0812">Transmembrane</keyword>
<sequence>MFQKTKNIDTAFRYIRLFSVAFLASCVIISLSIAYKSYQLSSQSQNKVFILANGKALEAYAADRKDNIPVEATDHVKMFHHFFFSLDPDDKVIQANITKALYLADNSAKQQYDNLKENGYYSNLISGNISQEISMDSIIINTDVYPFYFRYKGTQKIIRPTTIAIRNLITEGYLRNVSRSDNNSHGFLIEKWKTLENTDINIQNR</sequence>
<gene>
    <name evidence="2" type="ORF">BC349_01385</name>
</gene>
<dbReference type="Proteomes" id="UP000765802">
    <property type="component" value="Unassembled WGS sequence"/>
</dbReference>
<name>A0ABR7M3L1_9BACT</name>
<keyword evidence="1" id="KW-1133">Transmembrane helix</keyword>
<keyword evidence="3" id="KW-1185">Reference proteome</keyword>
<accession>A0ABR7M3L1</accession>
<dbReference type="RefSeq" id="WP_187254963.1">
    <property type="nucleotide sequence ID" value="NZ_JBHULF010000006.1"/>
</dbReference>
<dbReference type="InterPro" id="IPR022276">
    <property type="entry name" value="Conjug_transposon_TraK"/>
</dbReference>
<comment type="caution">
    <text evidence="2">The sequence shown here is derived from an EMBL/GenBank/DDBJ whole genome shotgun (WGS) entry which is preliminary data.</text>
</comment>
<dbReference type="NCBIfam" id="TIGR03781">
    <property type="entry name" value="Bac_Flav_CT_K"/>
    <property type="match status" value="1"/>
</dbReference>
<dbReference type="EMBL" id="MBUA01000001">
    <property type="protein sequence ID" value="MBC6489604.1"/>
    <property type="molecule type" value="Genomic_DNA"/>
</dbReference>
<evidence type="ECO:0000256" key="1">
    <source>
        <dbReference type="SAM" id="Phobius"/>
    </source>
</evidence>
<protein>
    <submittedName>
        <fullName evidence="2">Conjugative transposon protein TraK</fullName>
    </submittedName>
</protein>
<organism evidence="2 3">
    <name type="scientific">Flavihumibacter stibioxidans</name>
    <dbReference type="NCBI Taxonomy" id="1834163"/>
    <lineage>
        <taxon>Bacteria</taxon>
        <taxon>Pseudomonadati</taxon>
        <taxon>Bacteroidota</taxon>
        <taxon>Chitinophagia</taxon>
        <taxon>Chitinophagales</taxon>
        <taxon>Chitinophagaceae</taxon>
        <taxon>Flavihumibacter</taxon>
    </lineage>
</organism>
<proteinExistence type="predicted"/>
<reference evidence="2 3" key="1">
    <citation type="submission" date="2016-07" db="EMBL/GenBank/DDBJ databases">
        <title>Genome analysis of Flavihumibacter stibioxidans YS-17.</title>
        <authorList>
            <person name="Shi K."/>
            <person name="Han Y."/>
            <person name="Wang G."/>
        </authorList>
    </citation>
    <scope>NUCLEOTIDE SEQUENCE [LARGE SCALE GENOMIC DNA]</scope>
    <source>
        <strain evidence="2 3">YS-17</strain>
    </source>
</reference>
<evidence type="ECO:0000313" key="2">
    <source>
        <dbReference type="EMBL" id="MBC6489604.1"/>
    </source>
</evidence>